<comment type="subunit">
    <text evidence="6">Occurs in many kinds of cells as a complex with monomeric actin in a 1:1 ratio.</text>
</comment>
<dbReference type="SMART" id="SM00392">
    <property type="entry name" value="PROF"/>
    <property type="match status" value="1"/>
</dbReference>
<dbReference type="InterPro" id="IPR048278">
    <property type="entry name" value="PFN"/>
</dbReference>
<dbReference type="SUPFAM" id="SSF56112">
    <property type="entry name" value="Protein kinase-like (PK-like)"/>
    <property type="match status" value="1"/>
</dbReference>
<dbReference type="PROSITE" id="PS00414">
    <property type="entry name" value="PROFILIN"/>
    <property type="match status" value="1"/>
</dbReference>
<evidence type="ECO:0000256" key="7">
    <source>
        <dbReference type="RuleBase" id="RU003909"/>
    </source>
</evidence>
<dbReference type="SUPFAM" id="SSF55770">
    <property type="entry name" value="Profilin (actin-binding protein)"/>
    <property type="match status" value="1"/>
</dbReference>
<reference evidence="8 9" key="1">
    <citation type="journal article" date="2016" name="Mol. Biol. Evol.">
        <title>Comparative Genomics of Early-Diverging Mushroom-Forming Fungi Provides Insights into the Origins of Lignocellulose Decay Capabilities.</title>
        <authorList>
            <person name="Nagy L.G."/>
            <person name="Riley R."/>
            <person name="Tritt A."/>
            <person name="Adam C."/>
            <person name="Daum C."/>
            <person name="Floudas D."/>
            <person name="Sun H."/>
            <person name="Yadav J.S."/>
            <person name="Pangilinan J."/>
            <person name="Larsson K.H."/>
            <person name="Matsuura K."/>
            <person name="Barry K."/>
            <person name="Labutti K."/>
            <person name="Kuo R."/>
            <person name="Ohm R.A."/>
            <person name="Bhattacharya S.S."/>
            <person name="Shirouzu T."/>
            <person name="Yoshinaga Y."/>
            <person name="Martin F.M."/>
            <person name="Grigoriev I.V."/>
            <person name="Hibbett D.S."/>
        </authorList>
    </citation>
    <scope>NUCLEOTIDE SEQUENCE [LARGE SCALE GENOMIC DNA]</scope>
    <source>
        <strain evidence="8 9">L-15889</strain>
    </source>
</reference>
<evidence type="ECO:0000256" key="1">
    <source>
        <dbReference type="ARBA" id="ARBA00004245"/>
    </source>
</evidence>
<dbReference type="Gene3D" id="3.30.450.30">
    <property type="entry name" value="Dynein light chain 2a, cytoplasmic"/>
    <property type="match status" value="1"/>
</dbReference>
<dbReference type="InterPro" id="IPR036140">
    <property type="entry name" value="PFN_sf"/>
</dbReference>
<dbReference type="Pfam" id="PF00235">
    <property type="entry name" value="Profilin"/>
    <property type="match status" value="1"/>
</dbReference>
<dbReference type="InterPro" id="IPR011009">
    <property type="entry name" value="Kinase-like_dom_sf"/>
</dbReference>
<evidence type="ECO:0000256" key="2">
    <source>
        <dbReference type="ARBA" id="ARBA00010058"/>
    </source>
</evidence>
<dbReference type="PRINTS" id="PR00392">
    <property type="entry name" value="PROFILIN"/>
</dbReference>
<name>A0A165RC77_9APHY</name>
<dbReference type="CDD" id="cd00148">
    <property type="entry name" value="PROF"/>
    <property type="match status" value="1"/>
</dbReference>
<dbReference type="FunFam" id="3.30.450.30:FF:000001">
    <property type="entry name" value="Profilin"/>
    <property type="match status" value="1"/>
</dbReference>
<dbReference type="InterPro" id="IPR005455">
    <property type="entry name" value="PFN_euk"/>
</dbReference>
<evidence type="ECO:0000256" key="3">
    <source>
        <dbReference type="ARBA" id="ARBA00022490"/>
    </source>
</evidence>
<accession>A0A165RC77</accession>
<dbReference type="EMBL" id="KV429050">
    <property type="protein sequence ID" value="KZT70567.1"/>
    <property type="molecule type" value="Genomic_DNA"/>
</dbReference>
<keyword evidence="9" id="KW-1185">Reference proteome</keyword>
<evidence type="ECO:0000256" key="4">
    <source>
        <dbReference type="ARBA" id="ARBA00023203"/>
    </source>
</evidence>
<dbReference type="PRINTS" id="PR01640">
    <property type="entry name" value="PROFILINPLNT"/>
</dbReference>
<dbReference type="Proteomes" id="UP000076727">
    <property type="component" value="Unassembled WGS sequence"/>
</dbReference>
<evidence type="ECO:0000256" key="5">
    <source>
        <dbReference type="ARBA" id="ARBA00023212"/>
    </source>
</evidence>
<keyword evidence="4 7" id="KW-0009">Actin-binding</keyword>
<keyword evidence="5 6" id="KW-0206">Cytoskeleton</keyword>
<dbReference type="GO" id="GO:0003785">
    <property type="term" value="F:actin monomer binding"/>
    <property type="evidence" value="ECO:0007669"/>
    <property type="project" value="TreeGrafter"/>
</dbReference>
<dbReference type="PANTHER" id="PTHR11604">
    <property type="entry name" value="PROFILIN"/>
    <property type="match status" value="1"/>
</dbReference>
<sequence length="368" mass="40727">MSWQAYVDTNLIGTGKVSKAAIIGLQGGVWASSPGYTLSAQEQKEIVNAFNNPGAAQASGIRLAGQKFFTLQANDRSIYGKKAADGCVLVKTKQAVLVTEYTAPVQAPEATPIVEGLADYLIGALIILMMRLPTSPQKRQRDDSCDGTVLINFGGMHIYQMRSCLNPDLPATTLYITDVPDQLDPDFHPIHGPRGSPRVYSGWFYRARGSASEEGEVAVKWVRGMTRIEDLERERENYCKLSDLQGEVIPRLWDYMEASIEGVDVACLVIEWCGGPHPEDPKLLSAQKLELAMVLHKEGWCHGDLLDDDSHHFVVAEEDETGNPLRLVDLTNASEHRCFFEDPECCVKRDPDGCHELDNLAARRLLNL</sequence>
<comment type="subcellular location">
    <subcellularLocation>
        <location evidence="1">Cytoplasm</location>
        <location evidence="1">Cytoskeleton</location>
    </subcellularLocation>
</comment>
<comment type="similarity">
    <text evidence="2 7">Belongs to the profilin family.</text>
</comment>
<dbReference type="GO" id="GO:0005856">
    <property type="term" value="C:cytoskeleton"/>
    <property type="evidence" value="ECO:0007669"/>
    <property type="project" value="UniProtKB-SubCell"/>
</dbReference>
<keyword evidence="3" id="KW-0963">Cytoplasm</keyword>
<organism evidence="8 9">
    <name type="scientific">Daedalea quercina L-15889</name>
    <dbReference type="NCBI Taxonomy" id="1314783"/>
    <lineage>
        <taxon>Eukaryota</taxon>
        <taxon>Fungi</taxon>
        <taxon>Dikarya</taxon>
        <taxon>Basidiomycota</taxon>
        <taxon>Agaricomycotina</taxon>
        <taxon>Agaricomycetes</taxon>
        <taxon>Polyporales</taxon>
        <taxon>Fomitopsis</taxon>
    </lineage>
</organism>
<dbReference type="InterPro" id="IPR027310">
    <property type="entry name" value="Profilin_CS"/>
</dbReference>
<comment type="function">
    <text evidence="6">Binds to actin and affects the structure of the cytoskeleton. At high concentrations, profilin prevents the polymerization of actin, whereas it enhances it at low concentrations.</text>
</comment>
<dbReference type="PANTHER" id="PTHR11604:SF0">
    <property type="entry name" value="PROFILIN"/>
    <property type="match status" value="1"/>
</dbReference>
<proteinExistence type="inferred from homology"/>
<evidence type="ECO:0000313" key="9">
    <source>
        <dbReference type="Proteomes" id="UP000076727"/>
    </source>
</evidence>
<dbReference type="OrthoDB" id="2751906at2759"/>
<gene>
    <name evidence="8" type="ORF">DAEQUDRAFT_764454</name>
</gene>
<evidence type="ECO:0000256" key="6">
    <source>
        <dbReference type="RuleBase" id="RU003908"/>
    </source>
</evidence>
<evidence type="ECO:0000313" key="8">
    <source>
        <dbReference type="EMBL" id="KZT70567.1"/>
    </source>
</evidence>
<dbReference type="AlphaFoldDB" id="A0A165RC77"/>
<dbReference type="STRING" id="1314783.A0A165RC77"/>
<dbReference type="GO" id="GO:0005938">
    <property type="term" value="C:cell cortex"/>
    <property type="evidence" value="ECO:0007669"/>
    <property type="project" value="TreeGrafter"/>
</dbReference>
<protein>
    <recommendedName>
        <fullName evidence="7">Profilin</fullName>
    </recommendedName>
</protein>